<gene>
    <name evidence="5" type="ORF">JGS22_007370</name>
</gene>
<comment type="similarity">
    <text evidence="1">Belongs to the ATP-dependent AMP-binding enzyme family.</text>
</comment>
<feature type="domain" description="AMP-dependent synthetase/ligase" evidence="3">
    <location>
        <begin position="10"/>
        <end position="311"/>
    </location>
</feature>
<dbReference type="PANTHER" id="PTHR24096:SF149">
    <property type="entry name" value="AMP-BINDING DOMAIN-CONTAINING PROTEIN-RELATED"/>
    <property type="match status" value="1"/>
</dbReference>
<dbReference type="AlphaFoldDB" id="A0A949JFA8"/>
<dbReference type="EMBL" id="JAELVF020000001">
    <property type="protein sequence ID" value="MBU7597449.1"/>
    <property type="molecule type" value="Genomic_DNA"/>
</dbReference>
<dbReference type="InterPro" id="IPR000873">
    <property type="entry name" value="AMP-dep_synth/lig_dom"/>
</dbReference>
<dbReference type="RefSeq" id="WP_211039515.1">
    <property type="nucleotide sequence ID" value="NZ_JAELVF020000001.1"/>
</dbReference>
<dbReference type="InterPro" id="IPR025110">
    <property type="entry name" value="AMP-bd_C"/>
</dbReference>
<dbReference type="PANTHER" id="PTHR24096">
    <property type="entry name" value="LONG-CHAIN-FATTY-ACID--COA LIGASE"/>
    <property type="match status" value="1"/>
</dbReference>
<dbReference type="Proteomes" id="UP000694501">
    <property type="component" value="Unassembled WGS sequence"/>
</dbReference>
<dbReference type="Pfam" id="PF13193">
    <property type="entry name" value="AMP-binding_C"/>
    <property type="match status" value="1"/>
</dbReference>
<evidence type="ECO:0000313" key="6">
    <source>
        <dbReference type="Proteomes" id="UP000694501"/>
    </source>
</evidence>
<dbReference type="Gene3D" id="3.30.300.30">
    <property type="match status" value="1"/>
</dbReference>
<keyword evidence="2 5" id="KW-0436">Ligase</keyword>
<comment type="caution">
    <text evidence="5">The sequence shown here is derived from an EMBL/GenBank/DDBJ whole genome shotgun (WGS) entry which is preliminary data.</text>
</comment>
<evidence type="ECO:0000256" key="1">
    <source>
        <dbReference type="ARBA" id="ARBA00006432"/>
    </source>
</evidence>
<dbReference type="Gene3D" id="3.40.50.12780">
    <property type="entry name" value="N-terminal domain of ligase-like"/>
    <property type="match status" value="1"/>
</dbReference>
<reference evidence="5" key="1">
    <citation type="submission" date="2021-06" db="EMBL/GenBank/DDBJ databases">
        <title>Sequencing of actinobacteria type strains.</title>
        <authorList>
            <person name="Nguyen G.-S."/>
            <person name="Wentzel A."/>
        </authorList>
    </citation>
    <scope>NUCLEOTIDE SEQUENCE</scope>
    <source>
        <strain evidence="5">P38-E01</strain>
    </source>
</reference>
<dbReference type="CDD" id="cd04433">
    <property type="entry name" value="AFD_class_I"/>
    <property type="match status" value="1"/>
</dbReference>
<proteinExistence type="inferred from homology"/>
<evidence type="ECO:0000259" key="4">
    <source>
        <dbReference type="Pfam" id="PF13193"/>
    </source>
</evidence>
<dbReference type="PROSITE" id="PS00455">
    <property type="entry name" value="AMP_BINDING"/>
    <property type="match status" value="1"/>
</dbReference>
<sequence>MRNELVRRFEDFGTRAAMFDREVSFTYEDLVDRIRYTQIVLDKHGVAPHDVVIVNGNYSLSAISTLLALFLNKNVVVPLVTLNDRELATVTEHCRPRFLVTAGDELAVEEIAAPGPGPAGMIGHLVDEDAAGLVLLSSGSTGAPKVILHNLDTLVGEKLETRPRGRASRLNILMVLMFDHIGGINSLLSTLLVGGTAVLPRKRVPEELCALIERHRIRVLPTSPTFLNLIIMGGYHREYDLSSLRLITYGTEPMSDELLRRINRNFPEVRLLQTFGTSETGIARTTSESSSSTYFKISDNNVEYRIVDGELQLRSRTQFLGYMNYADDSPSEDRWFRTGDLVEETDDGFLRVMGRAKEVINVGGEKLLPLELESVLLGSPLIEDCIVYGKANAITGQTVCVDVKPKGELTRAAVRKHVLEFLADKVEPFKIPSKISVVDRVEVSERLKKVRALPRDGGG</sequence>
<keyword evidence="6" id="KW-1185">Reference proteome</keyword>
<dbReference type="SUPFAM" id="SSF56801">
    <property type="entry name" value="Acetyl-CoA synthetase-like"/>
    <property type="match status" value="1"/>
</dbReference>
<dbReference type="InterPro" id="IPR042099">
    <property type="entry name" value="ANL_N_sf"/>
</dbReference>
<dbReference type="InterPro" id="IPR020845">
    <property type="entry name" value="AMP-binding_CS"/>
</dbReference>
<dbReference type="Pfam" id="PF00501">
    <property type="entry name" value="AMP-binding"/>
    <property type="match status" value="1"/>
</dbReference>
<feature type="domain" description="AMP-binding enzyme C-terminal" evidence="4">
    <location>
        <begin position="371"/>
        <end position="442"/>
    </location>
</feature>
<name>A0A949JFA8_9ACTN</name>
<evidence type="ECO:0000259" key="3">
    <source>
        <dbReference type="Pfam" id="PF00501"/>
    </source>
</evidence>
<dbReference type="GO" id="GO:0016405">
    <property type="term" value="F:CoA-ligase activity"/>
    <property type="evidence" value="ECO:0007669"/>
    <property type="project" value="TreeGrafter"/>
</dbReference>
<evidence type="ECO:0000256" key="2">
    <source>
        <dbReference type="ARBA" id="ARBA00022598"/>
    </source>
</evidence>
<evidence type="ECO:0000313" key="5">
    <source>
        <dbReference type="EMBL" id="MBU7597449.1"/>
    </source>
</evidence>
<organism evidence="5 6">
    <name type="scientific">Streptomyces tardus</name>
    <dbReference type="NCBI Taxonomy" id="2780544"/>
    <lineage>
        <taxon>Bacteria</taxon>
        <taxon>Bacillati</taxon>
        <taxon>Actinomycetota</taxon>
        <taxon>Actinomycetes</taxon>
        <taxon>Kitasatosporales</taxon>
        <taxon>Streptomycetaceae</taxon>
        <taxon>Streptomyces</taxon>
    </lineage>
</organism>
<protein>
    <submittedName>
        <fullName evidence="5">Fatty acid--CoA ligase family protein</fullName>
    </submittedName>
</protein>
<accession>A0A949JFA8</accession>
<dbReference type="InterPro" id="IPR045851">
    <property type="entry name" value="AMP-bd_C_sf"/>
</dbReference>